<dbReference type="RefSeq" id="WP_127073892.1">
    <property type="nucleotide sequence ID" value="NZ_BMKB01000002.1"/>
</dbReference>
<name>A0A916R9A7_9HYPH</name>
<proteinExistence type="predicted"/>
<dbReference type="AlphaFoldDB" id="A0A916R9A7"/>
<accession>A0A916R9A7</accession>
<dbReference type="Proteomes" id="UP000596977">
    <property type="component" value="Unassembled WGS sequence"/>
</dbReference>
<comment type="caution">
    <text evidence="1">The sequence shown here is derived from an EMBL/GenBank/DDBJ whole genome shotgun (WGS) entry which is preliminary data.</text>
</comment>
<sequence length="156" mass="17164">MKAICNHTLTESHDDHKGDLALVYDDGQPILGLIGLRRNGSLGCLVIDGIRTYVRDAPSSIISLPEAQLEAVLPTATSDYRRTPMVGDLILVDQHYFIVASTGSNGMVCADVDSGEITICRQHGVVFSHWRIWHPSADKSQQLLYDSLTVDRSEDD</sequence>
<protein>
    <submittedName>
        <fullName evidence="1">Uncharacterized protein</fullName>
    </submittedName>
</protein>
<reference evidence="1 2" key="1">
    <citation type="journal article" date="2014" name="Int. J. Syst. Evol. Microbiol.">
        <title>Complete genome sequence of Corynebacterium casei LMG S-19264T (=DSM 44701T), isolated from a smear-ripened cheese.</title>
        <authorList>
            <consortium name="US DOE Joint Genome Institute (JGI-PGF)"/>
            <person name="Walter F."/>
            <person name="Albersmeier A."/>
            <person name="Kalinowski J."/>
            <person name="Ruckert C."/>
        </authorList>
    </citation>
    <scope>NUCLEOTIDE SEQUENCE [LARGE SCALE GENOMIC DNA]</scope>
    <source>
        <strain evidence="1 2">CGMCC 1.15896</strain>
    </source>
</reference>
<organism evidence="1 2">
    <name type="scientific">Pelagibacterium lentulum</name>
    <dbReference type="NCBI Taxonomy" id="2029865"/>
    <lineage>
        <taxon>Bacteria</taxon>
        <taxon>Pseudomonadati</taxon>
        <taxon>Pseudomonadota</taxon>
        <taxon>Alphaproteobacteria</taxon>
        <taxon>Hyphomicrobiales</taxon>
        <taxon>Devosiaceae</taxon>
        <taxon>Pelagibacterium</taxon>
    </lineage>
</organism>
<evidence type="ECO:0000313" key="2">
    <source>
        <dbReference type="Proteomes" id="UP000596977"/>
    </source>
</evidence>
<dbReference type="EMBL" id="BMKB01000002">
    <property type="protein sequence ID" value="GGA47241.1"/>
    <property type="molecule type" value="Genomic_DNA"/>
</dbReference>
<evidence type="ECO:0000313" key="1">
    <source>
        <dbReference type="EMBL" id="GGA47241.1"/>
    </source>
</evidence>
<keyword evidence="2" id="KW-1185">Reference proteome</keyword>
<gene>
    <name evidence="1" type="ORF">GCM10011499_16270</name>
</gene>